<feature type="region of interest" description="Disordered" evidence="2">
    <location>
        <begin position="75"/>
        <end position="97"/>
    </location>
</feature>
<dbReference type="InterPro" id="IPR050126">
    <property type="entry name" value="Ap4A_hydrolase"/>
</dbReference>
<organism evidence="4 5">
    <name type="scientific">Streptomyces daqingensis</name>
    <dbReference type="NCBI Taxonomy" id="1472640"/>
    <lineage>
        <taxon>Bacteria</taxon>
        <taxon>Bacillati</taxon>
        <taxon>Actinomycetota</taxon>
        <taxon>Actinomycetes</taxon>
        <taxon>Kitasatosporales</taxon>
        <taxon>Streptomycetaceae</taxon>
        <taxon>Streptomyces</taxon>
    </lineage>
</organism>
<evidence type="ECO:0000256" key="2">
    <source>
        <dbReference type="SAM" id="MobiDB-lite"/>
    </source>
</evidence>
<comment type="caution">
    <text evidence="4">The sequence shown here is derived from an EMBL/GenBank/DDBJ whole genome shotgun (WGS) entry which is preliminary data.</text>
</comment>
<feature type="compositionally biased region" description="Low complexity" evidence="2">
    <location>
        <begin position="77"/>
        <end position="92"/>
    </location>
</feature>
<comment type="similarity">
    <text evidence="1">Belongs to the metallophosphoesterase superfamily. YfcE family.</text>
</comment>
<dbReference type="Gene3D" id="3.60.21.10">
    <property type="match status" value="1"/>
</dbReference>
<dbReference type="InterPro" id="IPR011152">
    <property type="entry name" value="Pesterase_MJ0912"/>
</dbReference>
<dbReference type="PIRSF" id="PIRSF000883">
    <property type="entry name" value="Pesterase_MJ0912"/>
    <property type="match status" value="1"/>
</dbReference>
<evidence type="ECO:0000256" key="1">
    <source>
        <dbReference type="ARBA" id="ARBA00008950"/>
    </source>
</evidence>
<gene>
    <name evidence="4" type="ORF">GCM10012287_10680</name>
</gene>
<keyword evidence="5" id="KW-1185">Reference proteome</keyword>
<evidence type="ECO:0000313" key="4">
    <source>
        <dbReference type="EMBL" id="GGO44648.1"/>
    </source>
</evidence>
<dbReference type="InterPro" id="IPR029052">
    <property type="entry name" value="Metallo-depent_PP-like"/>
</dbReference>
<dbReference type="PANTHER" id="PTHR42850:SF2">
    <property type="entry name" value="BLL5683 PROTEIN"/>
    <property type="match status" value="1"/>
</dbReference>
<evidence type="ECO:0000313" key="5">
    <source>
        <dbReference type="Proteomes" id="UP000631535"/>
    </source>
</evidence>
<dbReference type="Proteomes" id="UP000631535">
    <property type="component" value="Unassembled WGS sequence"/>
</dbReference>
<dbReference type="Pfam" id="PF12850">
    <property type="entry name" value="Metallophos_2"/>
    <property type="match status" value="1"/>
</dbReference>
<sequence>MAERVAVLSDVHGVLPALEAVLAEPEVRAAGTVVVAGDLLAGPQPLETLEMLRALGDRAVLISGNADRELVALSRRPPAAEGPAAGTDGAEAPAPPPVDAWAAAQLRPADVELLAGLPRSALLEVDGLGPVLFCHATPRDDAETVLVDSRPERWAEVLAGVDPGVRAVVCGHTHMPFVRLAHGRLVVNPGSVGMPYGRPGAHWALLGPGDGVTLRRTAFDCAAACERIAAESGFEGAAQWADEYVYARNSAEDALAAFGPGDGRYPSGRPSG</sequence>
<dbReference type="PANTHER" id="PTHR42850">
    <property type="entry name" value="METALLOPHOSPHOESTERASE"/>
    <property type="match status" value="1"/>
</dbReference>
<reference evidence="5" key="1">
    <citation type="journal article" date="2019" name="Int. J. Syst. Evol. Microbiol.">
        <title>The Global Catalogue of Microorganisms (GCM) 10K type strain sequencing project: providing services to taxonomists for standard genome sequencing and annotation.</title>
        <authorList>
            <consortium name="The Broad Institute Genomics Platform"/>
            <consortium name="The Broad Institute Genome Sequencing Center for Infectious Disease"/>
            <person name="Wu L."/>
            <person name="Ma J."/>
        </authorList>
    </citation>
    <scope>NUCLEOTIDE SEQUENCE [LARGE SCALE GENOMIC DNA]</scope>
    <source>
        <strain evidence="5">CGMCC 4.7178</strain>
    </source>
</reference>
<dbReference type="SUPFAM" id="SSF56300">
    <property type="entry name" value="Metallo-dependent phosphatases"/>
    <property type="match status" value="1"/>
</dbReference>
<evidence type="ECO:0000259" key="3">
    <source>
        <dbReference type="Pfam" id="PF12850"/>
    </source>
</evidence>
<proteinExistence type="inferred from homology"/>
<protein>
    <submittedName>
        <fullName evidence="4">Phosphoesterase</fullName>
    </submittedName>
</protein>
<dbReference type="RefSeq" id="WP_189035904.1">
    <property type="nucleotide sequence ID" value="NZ_BMMP01000003.1"/>
</dbReference>
<dbReference type="InterPro" id="IPR024654">
    <property type="entry name" value="Calcineurin-like_PHP_lpxH"/>
</dbReference>
<accession>A0ABQ2LYE4</accession>
<name>A0ABQ2LYE4_9ACTN</name>
<dbReference type="EMBL" id="BMMP01000003">
    <property type="protein sequence ID" value="GGO44648.1"/>
    <property type="molecule type" value="Genomic_DNA"/>
</dbReference>
<feature type="domain" description="Calcineurin-like phosphoesterase" evidence="3">
    <location>
        <begin position="4"/>
        <end position="205"/>
    </location>
</feature>